<sequence length="162" mass="17717">MCYCKDCQAFARYLGSAELLEESGGTDIYQTLPSKVTFETGQEHLACLRLSPKGLLRWYASCCDTPLGNTLSSPRVRMVGVLTKCISDPEALGPVQAMVNTSGASGEPVEETGRRQVIFAFLKRQIGAMLRRDHQTPFFDTSGALVVTPKVLTKEERQAATP</sequence>
<evidence type="ECO:0000313" key="1">
    <source>
        <dbReference type="EMBL" id="TKZ22664.1"/>
    </source>
</evidence>
<protein>
    <submittedName>
        <fullName evidence="1">Uncharacterized protein</fullName>
    </submittedName>
</protein>
<name>A0A4U7NC63_9RHOB</name>
<gene>
    <name evidence="1" type="ORF">FAP39_01255</name>
</gene>
<dbReference type="EMBL" id="SULI01000001">
    <property type="protein sequence ID" value="TKZ22664.1"/>
    <property type="molecule type" value="Genomic_DNA"/>
</dbReference>
<dbReference type="Proteomes" id="UP000306575">
    <property type="component" value="Unassembled WGS sequence"/>
</dbReference>
<proteinExistence type="predicted"/>
<reference evidence="1 2" key="1">
    <citation type="submission" date="2019-04" db="EMBL/GenBank/DDBJ databases">
        <title>Genome sequence of Pelagicola litoralis CL-ES2.</title>
        <authorList>
            <person name="Cao J."/>
        </authorList>
    </citation>
    <scope>NUCLEOTIDE SEQUENCE [LARGE SCALE GENOMIC DNA]</scope>
    <source>
        <strain evidence="1 2">CL-ES2</strain>
    </source>
</reference>
<evidence type="ECO:0000313" key="2">
    <source>
        <dbReference type="Proteomes" id="UP000306575"/>
    </source>
</evidence>
<comment type="caution">
    <text evidence="1">The sequence shown here is derived from an EMBL/GenBank/DDBJ whole genome shotgun (WGS) entry which is preliminary data.</text>
</comment>
<dbReference type="AlphaFoldDB" id="A0A4U7NC63"/>
<accession>A0A4U7NC63</accession>
<dbReference type="OrthoDB" id="5500342at2"/>
<dbReference type="InterPro" id="IPR046149">
    <property type="entry name" value="DUF6151"/>
</dbReference>
<organism evidence="1 2">
    <name type="scientific">Shimia litoralis</name>
    <dbReference type="NCBI Taxonomy" id="420403"/>
    <lineage>
        <taxon>Bacteria</taxon>
        <taxon>Pseudomonadati</taxon>
        <taxon>Pseudomonadota</taxon>
        <taxon>Alphaproteobacteria</taxon>
        <taxon>Rhodobacterales</taxon>
        <taxon>Roseobacteraceae</taxon>
    </lineage>
</organism>
<keyword evidence="2" id="KW-1185">Reference proteome</keyword>
<dbReference type="Pfam" id="PF19648">
    <property type="entry name" value="DUF6151"/>
    <property type="match status" value="1"/>
</dbReference>